<protein>
    <submittedName>
        <fullName evidence="1">Uncharacterized protein</fullName>
    </submittedName>
</protein>
<evidence type="ECO:0000313" key="1">
    <source>
        <dbReference type="EMBL" id="KAH9845635.1"/>
    </source>
</evidence>
<sequence length="60" mass="6656">MSFGVLANVLLSVPRSATWTLLFSSVEFALQERMIWAAPTPVEVLTDYLSVVMFSAGLEY</sequence>
<dbReference type="Proteomes" id="UP001138500">
    <property type="component" value="Unassembled WGS sequence"/>
</dbReference>
<organism evidence="1 2">
    <name type="scientific">Teratosphaeria destructans</name>
    <dbReference type="NCBI Taxonomy" id="418781"/>
    <lineage>
        <taxon>Eukaryota</taxon>
        <taxon>Fungi</taxon>
        <taxon>Dikarya</taxon>
        <taxon>Ascomycota</taxon>
        <taxon>Pezizomycotina</taxon>
        <taxon>Dothideomycetes</taxon>
        <taxon>Dothideomycetidae</taxon>
        <taxon>Mycosphaerellales</taxon>
        <taxon>Teratosphaeriaceae</taxon>
        <taxon>Teratosphaeria</taxon>
    </lineage>
</organism>
<comment type="caution">
    <text evidence="1">The sequence shown here is derived from an EMBL/GenBank/DDBJ whole genome shotgun (WGS) entry which is preliminary data.</text>
</comment>
<dbReference type="AlphaFoldDB" id="A0A9W7T242"/>
<gene>
    <name evidence="1" type="ORF">Tdes44962_MAKER06470</name>
</gene>
<name>A0A9W7T242_9PEZI</name>
<evidence type="ECO:0000313" key="2">
    <source>
        <dbReference type="Proteomes" id="UP001138500"/>
    </source>
</evidence>
<proteinExistence type="predicted"/>
<keyword evidence="2" id="KW-1185">Reference proteome</keyword>
<reference evidence="1 2" key="1">
    <citation type="journal article" date="2018" name="IMA Fungus">
        <title>IMA Genome-F 10: Nine draft genome sequences of Claviceps purpurea s.lat., including C. arundinis, C. humidiphila, and C. cf. spartinae, pseudomolecules for the pitch canker pathogen Fusarium circinatum, draft genome of Davidsoniella eucalypti, Grosmannia galeiformis, Quambalaria eucalypti, and Teratosphaeria destructans.</title>
        <authorList>
            <person name="Wingfield B.D."/>
            <person name="Liu M."/>
            <person name="Nguyen H.D."/>
            <person name="Lane F.A."/>
            <person name="Morgan S.W."/>
            <person name="De Vos L."/>
            <person name="Wilken P.M."/>
            <person name="Duong T.A."/>
            <person name="Aylward J."/>
            <person name="Coetzee M.P."/>
            <person name="Dadej K."/>
            <person name="De Beer Z.W."/>
            <person name="Findlay W."/>
            <person name="Havenga M."/>
            <person name="Kolarik M."/>
            <person name="Menzies J.G."/>
            <person name="Naidoo K."/>
            <person name="Pochopski O."/>
            <person name="Shoukouhi P."/>
            <person name="Santana Q.C."/>
            <person name="Seifert K.A."/>
            <person name="Soal N."/>
            <person name="Steenkamp E.T."/>
            <person name="Tatham C.T."/>
            <person name="van der Nest M.A."/>
            <person name="Wingfield M.J."/>
        </authorList>
    </citation>
    <scope>NUCLEOTIDE SEQUENCE [LARGE SCALE GENOMIC DNA]</scope>
    <source>
        <strain evidence="1">CMW44962</strain>
    </source>
</reference>
<reference evidence="1 2" key="2">
    <citation type="journal article" date="2021" name="Curr. Genet.">
        <title>Genetic response to nitrogen starvation in the aggressive Eucalyptus foliar pathogen Teratosphaeria destructans.</title>
        <authorList>
            <person name="Havenga M."/>
            <person name="Wingfield B.D."/>
            <person name="Wingfield M.J."/>
            <person name="Dreyer L.L."/>
            <person name="Roets F."/>
            <person name="Aylward J."/>
        </authorList>
    </citation>
    <scope>NUCLEOTIDE SEQUENCE [LARGE SCALE GENOMIC DNA]</scope>
    <source>
        <strain evidence="1">CMW44962</strain>
    </source>
</reference>
<dbReference type="EMBL" id="RIBY02000014">
    <property type="protein sequence ID" value="KAH9845635.1"/>
    <property type="molecule type" value="Genomic_DNA"/>
</dbReference>
<accession>A0A9W7T242</accession>